<feature type="signal peptide" evidence="4">
    <location>
        <begin position="1"/>
        <end position="21"/>
    </location>
</feature>
<name>A0A4R6U942_9GAMM</name>
<protein>
    <submittedName>
        <fullName evidence="6">Microcin C transport system substrate-binding protein</fullName>
    </submittedName>
</protein>
<feature type="domain" description="Solute-binding protein family 5" evidence="5">
    <location>
        <begin position="115"/>
        <end position="516"/>
    </location>
</feature>
<keyword evidence="2" id="KW-0571">Peptide transport</keyword>
<keyword evidence="7" id="KW-1185">Reference proteome</keyword>
<dbReference type="PANTHER" id="PTHR30290:SF64">
    <property type="entry name" value="ABC TRANSPORTER PERIPLASMIC BINDING PROTEIN"/>
    <property type="match status" value="1"/>
</dbReference>
<dbReference type="GO" id="GO:0015031">
    <property type="term" value="P:protein transport"/>
    <property type="evidence" value="ECO:0007669"/>
    <property type="project" value="UniProtKB-KW"/>
</dbReference>
<dbReference type="GO" id="GO:0042884">
    <property type="term" value="P:microcin transport"/>
    <property type="evidence" value="ECO:0007669"/>
    <property type="project" value="TreeGrafter"/>
</dbReference>
<evidence type="ECO:0000256" key="3">
    <source>
        <dbReference type="ARBA" id="ARBA00022927"/>
    </source>
</evidence>
<proteinExistence type="predicted"/>
<evidence type="ECO:0000256" key="2">
    <source>
        <dbReference type="ARBA" id="ARBA00022856"/>
    </source>
</evidence>
<comment type="caution">
    <text evidence="6">The sequence shown here is derived from an EMBL/GenBank/DDBJ whole genome shotgun (WGS) entry which is preliminary data.</text>
</comment>
<dbReference type="GO" id="GO:0015833">
    <property type="term" value="P:peptide transport"/>
    <property type="evidence" value="ECO:0007669"/>
    <property type="project" value="UniProtKB-KW"/>
</dbReference>
<dbReference type="GO" id="GO:0030288">
    <property type="term" value="C:outer membrane-bounded periplasmic space"/>
    <property type="evidence" value="ECO:0007669"/>
    <property type="project" value="TreeGrafter"/>
</dbReference>
<dbReference type="Pfam" id="PF00496">
    <property type="entry name" value="SBP_bac_5"/>
    <property type="match status" value="1"/>
</dbReference>
<evidence type="ECO:0000259" key="5">
    <source>
        <dbReference type="Pfam" id="PF00496"/>
    </source>
</evidence>
<keyword evidence="1 4" id="KW-0732">Signal</keyword>
<dbReference type="InterPro" id="IPR039424">
    <property type="entry name" value="SBP_5"/>
</dbReference>
<dbReference type="PANTHER" id="PTHR30290">
    <property type="entry name" value="PERIPLASMIC BINDING COMPONENT OF ABC TRANSPORTER"/>
    <property type="match status" value="1"/>
</dbReference>
<organism evidence="6 7">
    <name type="scientific">Thiopseudomonas denitrificans</name>
    <dbReference type="NCBI Taxonomy" id="1501432"/>
    <lineage>
        <taxon>Bacteria</taxon>
        <taxon>Pseudomonadati</taxon>
        <taxon>Pseudomonadota</taxon>
        <taxon>Gammaproteobacteria</taxon>
        <taxon>Pseudomonadales</taxon>
        <taxon>Pseudomonadaceae</taxon>
        <taxon>Thiopseudomonas</taxon>
    </lineage>
</organism>
<dbReference type="Gene3D" id="3.40.190.10">
    <property type="entry name" value="Periplasmic binding protein-like II"/>
    <property type="match status" value="1"/>
</dbReference>
<dbReference type="EMBL" id="SNYK01000002">
    <property type="protein sequence ID" value="TDQ39584.1"/>
    <property type="molecule type" value="Genomic_DNA"/>
</dbReference>
<dbReference type="PIRSF" id="PIRSF002741">
    <property type="entry name" value="MppA"/>
    <property type="match status" value="1"/>
</dbReference>
<evidence type="ECO:0000313" key="6">
    <source>
        <dbReference type="EMBL" id="TDQ39584.1"/>
    </source>
</evidence>
<dbReference type="GO" id="GO:1904680">
    <property type="term" value="F:peptide transmembrane transporter activity"/>
    <property type="evidence" value="ECO:0007669"/>
    <property type="project" value="TreeGrafter"/>
</dbReference>
<evidence type="ECO:0000256" key="4">
    <source>
        <dbReference type="SAM" id="SignalP"/>
    </source>
</evidence>
<sequence length="610" mass="69942">MLYLLRFLVIATLLHAGLVQAAVTLSHGFARFGQPQYPASFSHFDWVNPAAPKGGHLRLMALGTFDSLNPYILKGTSPIGTGDFYQYGISELNAPLMVGHGSFDPSGDETASAYGLVAESIQYADDLRWVVFNLRKQARFHDDRPITASDVEFSWRTLKKHGHPQYRNYLKDVARVEILAPLKVRFVFKQPATRQQILDLGDLPVLPKHYWSKRDFTQTSFEPPLGSGPYRITEVKPGRSLRFERVKNWWGKDLPVNVGKYNIDRIDVDFYRDRHVAFEAFKAGSFDLYIEHQAKNWASNYRFPALLRGDVLRAEIPHQIPTPTQALFINTRRAPFDDVRVREALSLLFDFEWANRTLFNSVYQRTTSFFPNSPFAARDIPLGAEWLLLKPWQEQLPDGLLEQPFQVPVTDGRGIPREQLARALALFQQAGWKAGRNGLKNSQGKLLQLEILLVNPGLERILQSYVQTLRRIGIEARLRTVDRAQFKHRLDAFDYDMTLLVLPQSLNPGPEQWLYFHSSQAGIRGGKNYAGIQNPVVDAMLEAVMQARTRNELESAMQALDRVLLWQHYVVPNWYISQHRIAYSKRLQHPQIPPYTLGLRAWWLDPAETP</sequence>
<dbReference type="Gene3D" id="3.10.105.10">
    <property type="entry name" value="Dipeptide-binding Protein, Domain 3"/>
    <property type="match status" value="1"/>
</dbReference>
<feature type="chain" id="PRO_5020281145" evidence="4">
    <location>
        <begin position="22"/>
        <end position="610"/>
    </location>
</feature>
<accession>A0A4R6U942</accession>
<gene>
    <name evidence="6" type="ORF">DFQ45_102285</name>
</gene>
<dbReference type="GO" id="GO:0043190">
    <property type="term" value="C:ATP-binding cassette (ABC) transporter complex"/>
    <property type="evidence" value="ECO:0007669"/>
    <property type="project" value="InterPro"/>
</dbReference>
<reference evidence="6 7" key="1">
    <citation type="submission" date="2019-03" db="EMBL/GenBank/DDBJ databases">
        <title>Genomic Encyclopedia of Type Strains, Phase IV (KMG-IV): sequencing the most valuable type-strain genomes for metagenomic binning, comparative biology and taxonomic classification.</title>
        <authorList>
            <person name="Goeker M."/>
        </authorList>
    </citation>
    <scope>NUCLEOTIDE SEQUENCE [LARGE SCALE GENOMIC DNA]</scope>
    <source>
        <strain evidence="6 7">DSM 28679</strain>
    </source>
</reference>
<keyword evidence="3" id="KW-0653">Protein transport</keyword>
<evidence type="ECO:0000256" key="1">
    <source>
        <dbReference type="ARBA" id="ARBA00022729"/>
    </source>
</evidence>
<dbReference type="InterPro" id="IPR030678">
    <property type="entry name" value="Peptide/Ni-bd"/>
</dbReference>
<keyword evidence="3" id="KW-0813">Transport</keyword>
<dbReference type="AlphaFoldDB" id="A0A4R6U942"/>
<dbReference type="CDD" id="cd08497">
    <property type="entry name" value="MbnE-like"/>
    <property type="match status" value="1"/>
</dbReference>
<evidence type="ECO:0000313" key="7">
    <source>
        <dbReference type="Proteomes" id="UP000294575"/>
    </source>
</evidence>
<dbReference type="SUPFAM" id="SSF53850">
    <property type="entry name" value="Periplasmic binding protein-like II"/>
    <property type="match status" value="1"/>
</dbReference>
<dbReference type="Proteomes" id="UP000294575">
    <property type="component" value="Unassembled WGS sequence"/>
</dbReference>
<dbReference type="InterPro" id="IPR000914">
    <property type="entry name" value="SBP_5_dom"/>
</dbReference>